<reference evidence="1" key="2">
    <citation type="journal article" date="2015" name="Fish Shellfish Immunol.">
        <title>Early steps in the European eel (Anguilla anguilla)-Vibrio vulnificus interaction in the gills: Role of the RtxA13 toxin.</title>
        <authorList>
            <person name="Callol A."/>
            <person name="Pajuelo D."/>
            <person name="Ebbesson L."/>
            <person name="Teles M."/>
            <person name="MacKenzie S."/>
            <person name="Amaro C."/>
        </authorList>
    </citation>
    <scope>NUCLEOTIDE SEQUENCE</scope>
</reference>
<sequence>MFVNGDFKACMLDCMHLLATCVAEIAKTSN</sequence>
<dbReference type="EMBL" id="GBXM01102081">
    <property type="protein sequence ID" value="JAH06496.1"/>
    <property type="molecule type" value="Transcribed_RNA"/>
</dbReference>
<organism evidence="1">
    <name type="scientific">Anguilla anguilla</name>
    <name type="common">European freshwater eel</name>
    <name type="synonym">Muraena anguilla</name>
    <dbReference type="NCBI Taxonomy" id="7936"/>
    <lineage>
        <taxon>Eukaryota</taxon>
        <taxon>Metazoa</taxon>
        <taxon>Chordata</taxon>
        <taxon>Craniata</taxon>
        <taxon>Vertebrata</taxon>
        <taxon>Euteleostomi</taxon>
        <taxon>Actinopterygii</taxon>
        <taxon>Neopterygii</taxon>
        <taxon>Teleostei</taxon>
        <taxon>Anguilliformes</taxon>
        <taxon>Anguillidae</taxon>
        <taxon>Anguilla</taxon>
    </lineage>
</organism>
<evidence type="ECO:0000313" key="1">
    <source>
        <dbReference type="EMBL" id="JAH04102.1"/>
    </source>
</evidence>
<protein>
    <submittedName>
        <fullName evidence="1">Uncharacterized protein</fullName>
    </submittedName>
</protein>
<accession>A0A0E9PIH9</accession>
<dbReference type="EMBL" id="GBXM01104475">
    <property type="protein sequence ID" value="JAH04102.1"/>
    <property type="molecule type" value="Transcribed_RNA"/>
</dbReference>
<proteinExistence type="predicted"/>
<name>A0A0E9PIH9_ANGAN</name>
<dbReference type="AlphaFoldDB" id="A0A0E9PIH9"/>
<reference evidence="1" key="1">
    <citation type="submission" date="2014-11" db="EMBL/GenBank/DDBJ databases">
        <authorList>
            <person name="Amaro Gonzalez C."/>
        </authorList>
    </citation>
    <scope>NUCLEOTIDE SEQUENCE</scope>
</reference>
<dbReference type="EMBL" id="GBXM01106393">
    <property type="protein sequence ID" value="JAH02184.1"/>
    <property type="molecule type" value="Transcribed_RNA"/>
</dbReference>